<accession>A0AAV7EDI5</accession>
<dbReference type="GO" id="GO:0005504">
    <property type="term" value="F:fatty acid binding"/>
    <property type="evidence" value="ECO:0007669"/>
    <property type="project" value="InterPro"/>
</dbReference>
<dbReference type="Gene3D" id="1.10.110.10">
    <property type="entry name" value="Plant lipid-transfer and hydrophobic proteins"/>
    <property type="match status" value="1"/>
</dbReference>
<dbReference type="Proteomes" id="UP000825729">
    <property type="component" value="Unassembled WGS sequence"/>
</dbReference>
<feature type="signal peptide" evidence="1">
    <location>
        <begin position="1"/>
        <end position="25"/>
    </location>
</feature>
<dbReference type="InterPro" id="IPR016140">
    <property type="entry name" value="Bifunc_inhib/LTP/seed_store"/>
</dbReference>
<keyword evidence="4" id="KW-1185">Reference proteome</keyword>
<evidence type="ECO:0000259" key="2">
    <source>
        <dbReference type="SMART" id="SM00499"/>
    </source>
</evidence>
<evidence type="ECO:0000313" key="4">
    <source>
        <dbReference type="Proteomes" id="UP000825729"/>
    </source>
</evidence>
<dbReference type="SMART" id="SM00499">
    <property type="entry name" value="AAI"/>
    <property type="match status" value="1"/>
</dbReference>
<reference evidence="3 4" key="1">
    <citation type="submission" date="2021-07" db="EMBL/GenBank/DDBJ databases">
        <title>The Aristolochia fimbriata genome: insights into angiosperm evolution, floral development and chemical biosynthesis.</title>
        <authorList>
            <person name="Jiao Y."/>
        </authorList>
    </citation>
    <scope>NUCLEOTIDE SEQUENCE [LARGE SCALE GENOMIC DNA]</scope>
    <source>
        <strain evidence="3">IBCAS-2021</strain>
        <tissue evidence="3">Leaf</tissue>
    </source>
</reference>
<evidence type="ECO:0000256" key="1">
    <source>
        <dbReference type="SAM" id="SignalP"/>
    </source>
</evidence>
<organism evidence="3 4">
    <name type="scientific">Aristolochia fimbriata</name>
    <name type="common">White veined hardy Dutchman's pipe vine</name>
    <dbReference type="NCBI Taxonomy" id="158543"/>
    <lineage>
        <taxon>Eukaryota</taxon>
        <taxon>Viridiplantae</taxon>
        <taxon>Streptophyta</taxon>
        <taxon>Embryophyta</taxon>
        <taxon>Tracheophyta</taxon>
        <taxon>Spermatophyta</taxon>
        <taxon>Magnoliopsida</taxon>
        <taxon>Magnoliidae</taxon>
        <taxon>Piperales</taxon>
        <taxon>Aristolochiaceae</taxon>
        <taxon>Aristolochia</taxon>
    </lineage>
</organism>
<dbReference type="Pfam" id="PF14368">
    <property type="entry name" value="LTP_2"/>
    <property type="match status" value="1"/>
</dbReference>
<dbReference type="EMBL" id="JAINDJ010000005">
    <property type="protein sequence ID" value="KAG9446451.1"/>
    <property type="molecule type" value="Genomic_DNA"/>
</dbReference>
<dbReference type="InterPro" id="IPR044741">
    <property type="entry name" value="NsLTP-like"/>
</dbReference>
<gene>
    <name evidence="3" type="ORF">H6P81_012579</name>
</gene>
<sequence length="102" mass="10831">MERRGAMVVGVLMMVFAAVAVIGKAEICNLTEEDLMACKPSVSGTNPVDPPAPECCSALQKADFPCLCGYKNSFLLPSMGIDPTLALQLPERCKITPAPRCS</sequence>
<feature type="domain" description="Bifunctional inhibitor/plant lipid transfer protein/seed storage helical" evidence="2">
    <location>
        <begin position="28"/>
        <end position="101"/>
    </location>
</feature>
<dbReference type="AlphaFoldDB" id="A0AAV7EDI5"/>
<dbReference type="PANTHER" id="PTHR33122:SF43">
    <property type="entry name" value="BIFUNCTIONAL INHIBITOR_PLANT LIPID TRANSFER PROTEIN_SEED STORAGE HELICAL DOMAIN-CONTAINING PROTEIN"/>
    <property type="match status" value="1"/>
</dbReference>
<evidence type="ECO:0000313" key="3">
    <source>
        <dbReference type="EMBL" id="KAG9446451.1"/>
    </source>
</evidence>
<name>A0AAV7EDI5_ARIFI</name>
<dbReference type="SUPFAM" id="SSF47699">
    <property type="entry name" value="Bifunctional inhibitor/lipid-transfer protein/seed storage 2S albumin"/>
    <property type="match status" value="1"/>
</dbReference>
<dbReference type="GO" id="GO:0009627">
    <property type="term" value="P:systemic acquired resistance"/>
    <property type="evidence" value="ECO:0007669"/>
    <property type="project" value="InterPro"/>
</dbReference>
<proteinExistence type="predicted"/>
<feature type="chain" id="PRO_5043383900" description="Bifunctional inhibitor/plant lipid transfer protein/seed storage helical domain-containing protein" evidence="1">
    <location>
        <begin position="26"/>
        <end position="102"/>
    </location>
</feature>
<dbReference type="CDD" id="cd04660">
    <property type="entry name" value="nsLTP_like"/>
    <property type="match status" value="1"/>
</dbReference>
<keyword evidence="1" id="KW-0732">Signal</keyword>
<protein>
    <recommendedName>
        <fullName evidence="2">Bifunctional inhibitor/plant lipid transfer protein/seed storage helical domain-containing protein</fullName>
    </recommendedName>
</protein>
<dbReference type="InterPro" id="IPR036312">
    <property type="entry name" value="Bifun_inhib/LTP/seed_sf"/>
</dbReference>
<dbReference type="PANTHER" id="PTHR33122">
    <property type="entry name" value="LIPID BINDING PROTEIN-RELATED"/>
    <property type="match status" value="1"/>
</dbReference>
<dbReference type="InterPro" id="IPR039265">
    <property type="entry name" value="DIR1-like"/>
</dbReference>
<comment type="caution">
    <text evidence="3">The sequence shown here is derived from an EMBL/GenBank/DDBJ whole genome shotgun (WGS) entry which is preliminary data.</text>
</comment>